<evidence type="ECO:0000256" key="13">
    <source>
        <dbReference type="ARBA" id="ARBA00023157"/>
    </source>
</evidence>
<keyword evidence="4" id="KW-0245">EGF-like domain</keyword>
<dbReference type="InterPro" id="IPR026823">
    <property type="entry name" value="cEGF"/>
</dbReference>
<evidence type="ECO:0000256" key="10">
    <source>
        <dbReference type="ARBA" id="ARBA00022989"/>
    </source>
</evidence>
<dbReference type="AlphaFoldDB" id="A0ABC9D1V1"/>
<keyword evidence="11" id="KW-0333">Golgi apparatus</keyword>
<comment type="subcellular location">
    <subcellularLocation>
        <location evidence="1">Golgi apparatus membrane</location>
    </subcellularLocation>
</comment>
<evidence type="ECO:0000256" key="5">
    <source>
        <dbReference type="ARBA" id="ARBA00022692"/>
    </source>
</evidence>
<evidence type="ECO:0000256" key="6">
    <source>
        <dbReference type="ARBA" id="ARBA00022729"/>
    </source>
</evidence>
<evidence type="ECO:0000256" key="12">
    <source>
        <dbReference type="ARBA" id="ARBA00023136"/>
    </source>
</evidence>
<keyword evidence="5 15" id="KW-0812">Transmembrane</keyword>
<comment type="similarity">
    <text evidence="2">Belongs to the VSR (BP-80) family.</text>
</comment>
<reference evidence="17 18" key="2">
    <citation type="submission" date="2024-10" db="EMBL/GenBank/DDBJ databases">
        <authorList>
            <person name="Ryan C."/>
        </authorList>
    </citation>
    <scope>NUCLEOTIDE SEQUENCE [LARGE SCALE GENOMIC DNA]</scope>
</reference>
<evidence type="ECO:0000256" key="1">
    <source>
        <dbReference type="ARBA" id="ARBA00004394"/>
    </source>
</evidence>
<accession>A0ABC9D1V1</accession>
<dbReference type="SMART" id="SM00179">
    <property type="entry name" value="EGF_CA"/>
    <property type="match status" value="1"/>
</dbReference>
<feature type="transmembrane region" description="Helical" evidence="15">
    <location>
        <begin position="630"/>
        <end position="654"/>
    </location>
</feature>
<dbReference type="InterPro" id="IPR001881">
    <property type="entry name" value="EGF-like_Ca-bd_dom"/>
</dbReference>
<evidence type="ECO:0000256" key="7">
    <source>
        <dbReference type="ARBA" id="ARBA00022737"/>
    </source>
</evidence>
<dbReference type="InterPro" id="IPR046450">
    <property type="entry name" value="PA_dom_sf"/>
</dbReference>
<keyword evidence="6" id="KW-0732">Signal</keyword>
<evidence type="ECO:0000256" key="15">
    <source>
        <dbReference type="SAM" id="Phobius"/>
    </source>
</evidence>
<dbReference type="PROSITE" id="PS01187">
    <property type="entry name" value="EGF_CA"/>
    <property type="match status" value="1"/>
</dbReference>
<evidence type="ECO:0000256" key="9">
    <source>
        <dbReference type="ARBA" id="ARBA00022927"/>
    </source>
</evidence>
<feature type="domain" description="EGF-like calcium-binding" evidence="16">
    <location>
        <begin position="582"/>
        <end position="624"/>
    </location>
</feature>
<keyword evidence="10 15" id="KW-1133">Transmembrane helix</keyword>
<keyword evidence="12 15" id="KW-0472">Membrane</keyword>
<keyword evidence="9" id="KW-0653">Protein transport</keyword>
<evidence type="ECO:0000256" key="14">
    <source>
        <dbReference type="ARBA" id="ARBA00023180"/>
    </source>
</evidence>
<keyword evidence="3" id="KW-0813">Transport</keyword>
<dbReference type="Gene3D" id="3.50.30.30">
    <property type="match status" value="1"/>
</dbReference>
<dbReference type="Proteomes" id="UP001497457">
    <property type="component" value="Chromosome 31b"/>
</dbReference>
<evidence type="ECO:0000259" key="16">
    <source>
        <dbReference type="SMART" id="SM00179"/>
    </source>
</evidence>
<evidence type="ECO:0000256" key="3">
    <source>
        <dbReference type="ARBA" id="ARBA00022448"/>
    </source>
</evidence>
<dbReference type="Gene3D" id="3.40.30.10">
    <property type="entry name" value="Glutaredoxin"/>
    <property type="match status" value="1"/>
</dbReference>
<evidence type="ECO:0000313" key="17">
    <source>
        <dbReference type="EMBL" id="CAL5030113.1"/>
    </source>
</evidence>
<dbReference type="CDD" id="cd00054">
    <property type="entry name" value="EGF_CA"/>
    <property type="match status" value="1"/>
</dbReference>
<evidence type="ECO:0000313" key="18">
    <source>
        <dbReference type="Proteomes" id="UP001497457"/>
    </source>
</evidence>
<keyword evidence="13" id="KW-1015">Disulfide bond</keyword>
<dbReference type="GO" id="GO:0000139">
    <property type="term" value="C:Golgi membrane"/>
    <property type="evidence" value="ECO:0007669"/>
    <property type="project" value="UniProtKB-SubCell"/>
</dbReference>
<dbReference type="FunFam" id="2.10.25.10:FF:000178">
    <property type="entry name" value="vacuolar-sorting receptor 1"/>
    <property type="match status" value="1"/>
</dbReference>
<dbReference type="SUPFAM" id="SSF52025">
    <property type="entry name" value="PA domain"/>
    <property type="match status" value="1"/>
</dbReference>
<name>A0ABC9D1V1_9POAL</name>
<dbReference type="InterPro" id="IPR056858">
    <property type="entry name" value="VSR_TRX"/>
</dbReference>
<keyword evidence="7" id="KW-0677">Repeat</keyword>
<sequence length="693" mass="76001">MSFHEKKNRNQKFKLVSSSTFLRVVSTKPPLVTTYKSCQSNTHGEGQAQTHIFPMAHERRLAALAWAWLAVVVSTTARLSSARFIVEKNSVTVLSPRSLRGHHKAAIANYGVPEYGGTLTGVVLYPSSDSDPKLATGCVPFGDNKKKFRSPSGRPVVLLVDRGGCYFALKTWHAQLAGAAAVLVADAADEPLLTMDSPEDETPDMAAFLANITIPSALVTKRFGDALRSAASAAANSDEVMVRLDWRESMPHPDERVEYELWTNSNDECGARCEEQAAFVRAFRGHAQLLEKGGYVAFTPHYITWFCPEPFLGTPQCAAQCVNRGRYCAPDPEGDLGAGYDGKDVVVENLRQLCVHRAANATGRPWVWWDYVDDYHRRCSMKEDKYSKTCAEGVVRSLGLPMEMIEKCMGDPEADAENEVLKNEQIVQVGHGTRGDVTILPTLVINNVQYRGKLESTAVLKAICAGFKESTEPHVCLTPGMETDECLDNNGGCWRDEKTNITACKDTYRGRICECPVVDGIQYQGDGYTDCKAVGPARCAMDNGGCWMETRHGKTFSACSGSDLSGCKCPPGFKGNGFHCQDVDECSEKLACSCPHCSCKNNWGGFDCKCSGGLMYIKSEDACIAKNMSALGWLVTALVVSCLAGAGVAGYVFYKYRLRRYMDSEIMAIMAQYMPLDNQHESQPLTTQETQQA</sequence>
<evidence type="ECO:0000256" key="4">
    <source>
        <dbReference type="ARBA" id="ARBA00022536"/>
    </source>
</evidence>
<dbReference type="FunFam" id="3.50.30.30:FF:000001">
    <property type="entry name" value="Vacuolar-sorting receptor 1"/>
    <property type="match status" value="1"/>
</dbReference>
<evidence type="ECO:0000256" key="11">
    <source>
        <dbReference type="ARBA" id="ARBA00023034"/>
    </source>
</evidence>
<keyword evidence="14" id="KW-0325">Glycoprotein</keyword>
<proteinExistence type="inferred from homology"/>
<evidence type="ECO:0000256" key="8">
    <source>
        <dbReference type="ARBA" id="ARBA00022837"/>
    </source>
</evidence>
<gene>
    <name evidence="17" type="ORF">URODEC1_LOCUS80766</name>
</gene>
<dbReference type="PANTHER" id="PTHR22702:SF4">
    <property type="entry name" value="VACUOLAR-SORTING RECEPTOR 6-LIKE"/>
    <property type="match status" value="1"/>
</dbReference>
<dbReference type="Pfam" id="PF02225">
    <property type="entry name" value="PA"/>
    <property type="match status" value="1"/>
</dbReference>
<dbReference type="Pfam" id="PF25011">
    <property type="entry name" value="VSR_TRX"/>
    <property type="match status" value="1"/>
</dbReference>
<keyword evidence="8" id="KW-0106">Calcium</keyword>
<dbReference type="InterPro" id="IPR018097">
    <property type="entry name" value="EGF_Ca-bd_CS"/>
</dbReference>
<dbReference type="EMBL" id="OZ075141">
    <property type="protein sequence ID" value="CAL5030113.1"/>
    <property type="molecule type" value="Genomic_DNA"/>
</dbReference>
<evidence type="ECO:0000256" key="2">
    <source>
        <dbReference type="ARBA" id="ARBA00007038"/>
    </source>
</evidence>
<dbReference type="GO" id="GO:0006623">
    <property type="term" value="P:protein targeting to vacuole"/>
    <property type="evidence" value="ECO:0007669"/>
    <property type="project" value="UniProtKB-ARBA"/>
</dbReference>
<dbReference type="Gene3D" id="2.10.25.10">
    <property type="entry name" value="Laminin"/>
    <property type="match status" value="2"/>
</dbReference>
<protein>
    <recommendedName>
        <fullName evidence="16">EGF-like calcium-binding domain-containing protein</fullName>
    </recommendedName>
</protein>
<organism evidence="17 18">
    <name type="scientific">Urochloa decumbens</name>
    <dbReference type="NCBI Taxonomy" id="240449"/>
    <lineage>
        <taxon>Eukaryota</taxon>
        <taxon>Viridiplantae</taxon>
        <taxon>Streptophyta</taxon>
        <taxon>Embryophyta</taxon>
        <taxon>Tracheophyta</taxon>
        <taxon>Spermatophyta</taxon>
        <taxon>Magnoliopsida</taxon>
        <taxon>Liliopsida</taxon>
        <taxon>Poales</taxon>
        <taxon>Poaceae</taxon>
        <taxon>PACMAD clade</taxon>
        <taxon>Panicoideae</taxon>
        <taxon>Panicodae</taxon>
        <taxon>Paniceae</taxon>
        <taxon>Melinidinae</taxon>
        <taxon>Urochloa</taxon>
    </lineage>
</organism>
<reference evidence="18" key="1">
    <citation type="submission" date="2024-06" db="EMBL/GenBank/DDBJ databases">
        <authorList>
            <person name="Ryan C."/>
        </authorList>
    </citation>
    <scope>NUCLEOTIDE SEQUENCE [LARGE SCALE GENOMIC DNA]</scope>
</reference>
<keyword evidence="18" id="KW-1185">Reference proteome</keyword>
<dbReference type="InterPro" id="IPR003137">
    <property type="entry name" value="PA_domain"/>
</dbReference>
<dbReference type="Pfam" id="PF12662">
    <property type="entry name" value="cEGF"/>
    <property type="match status" value="1"/>
</dbReference>
<dbReference type="PANTHER" id="PTHR22702">
    <property type="entry name" value="PROTEASE-ASSOCIATED DOMAIN-CONTAINING PROTEIN"/>
    <property type="match status" value="1"/>
</dbReference>